<keyword evidence="1" id="KW-0472">Membrane</keyword>
<evidence type="ECO:0000256" key="1">
    <source>
        <dbReference type="SAM" id="Phobius"/>
    </source>
</evidence>
<keyword evidence="1" id="KW-1133">Transmembrane helix</keyword>
<protein>
    <submittedName>
        <fullName evidence="2">Uncharacterized protein</fullName>
    </submittedName>
</protein>
<gene>
    <name evidence="2" type="ORF">AshY1_04420</name>
</gene>
<keyword evidence="1" id="KW-0812">Transmembrane</keyword>
<dbReference type="EMBL" id="CP146843">
    <property type="protein sequence ID" value="WYY26550.1"/>
    <property type="molecule type" value="Genomic_DNA"/>
</dbReference>
<accession>A0ABZ2UDT7</accession>
<organism evidence="2 3">
    <name type="scientific">Ash yellows phytoplasma</name>
    <dbReference type="NCBI Taxonomy" id="35780"/>
    <lineage>
        <taxon>Bacteria</taxon>
        <taxon>Bacillati</taxon>
        <taxon>Mycoplasmatota</taxon>
        <taxon>Mollicutes</taxon>
        <taxon>Acholeplasmatales</taxon>
        <taxon>Acholeplasmataceae</taxon>
        <taxon>Candidatus Phytoplasma</taxon>
        <taxon>16SrVII (Ash yellows group)</taxon>
    </lineage>
</organism>
<name>A0ABZ2UDT7_ASHYP</name>
<reference evidence="2" key="1">
    <citation type="submission" date="2024-03" db="EMBL/GenBank/DDBJ databases">
        <title>The Complete Genome of 'Candidatus Phytoplasma fraxini' AshY1 from the Ash Yellows Group.</title>
        <authorList>
            <person name="Boehm J.W."/>
            <person name="Huettel B."/>
            <person name="Schneider B."/>
            <person name="Kube M."/>
        </authorList>
    </citation>
    <scope>NUCLEOTIDE SEQUENCE [LARGE SCALE GENOMIC DNA]</scope>
    <source>
        <strain evidence="2">AshY1</strain>
    </source>
</reference>
<feature type="transmembrane region" description="Helical" evidence="1">
    <location>
        <begin position="12"/>
        <end position="34"/>
    </location>
</feature>
<keyword evidence="3" id="KW-1185">Reference proteome</keyword>
<evidence type="ECO:0000313" key="2">
    <source>
        <dbReference type="EMBL" id="WYY26550.1"/>
    </source>
</evidence>
<feature type="transmembrane region" description="Helical" evidence="1">
    <location>
        <begin position="40"/>
        <end position="57"/>
    </location>
</feature>
<dbReference type="Proteomes" id="UP001484199">
    <property type="component" value="Chromosome"/>
</dbReference>
<evidence type="ECO:0000313" key="3">
    <source>
        <dbReference type="Proteomes" id="UP001484199"/>
    </source>
</evidence>
<sequence>MEFFYTDHSFSYIITFLFYLILIVFIPFVIYHFLDDFGCVWCFYLKIFKFLGIFPFLEKNFNQTVNRHKYFIISIFYAEKQKELAKKNKTLEINQKDL</sequence>
<proteinExistence type="predicted"/>